<name>A0A067KII8_JATCU</name>
<dbReference type="InterPro" id="IPR044552">
    <property type="entry name" value="GLIP1-5/GLL25"/>
</dbReference>
<dbReference type="AlphaFoldDB" id="A0A067KII8"/>
<comment type="similarity">
    <text evidence="1">Belongs to the 'GDSL' lipolytic enzyme family.</text>
</comment>
<reference evidence="3 4" key="1">
    <citation type="journal article" date="2014" name="PLoS ONE">
        <title>Global Analysis of Gene Expression Profiles in Physic Nut (Jatropha curcas L.) Seedlings Exposed to Salt Stress.</title>
        <authorList>
            <person name="Zhang L."/>
            <person name="Zhang C."/>
            <person name="Wu P."/>
            <person name="Chen Y."/>
            <person name="Li M."/>
            <person name="Jiang H."/>
            <person name="Wu G."/>
        </authorList>
    </citation>
    <scope>NUCLEOTIDE SEQUENCE [LARGE SCALE GENOMIC DNA]</scope>
    <source>
        <strain evidence="4">cv. GZQX0401</strain>
        <tissue evidence="3">Young leaves</tissue>
    </source>
</reference>
<dbReference type="PANTHER" id="PTHR45966">
    <property type="entry name" value="GDSL-LIKE LIPASE/ACYLHYDROLASE"/>
    <property type="match status" value="1"/>
</dbReference>
<dbReference type="Pfam" id="PF00657">
    <property type="entry name" value="Lipase_GDSL"/>
    <property type="match status" value="1"/>
</dbReference>
<dbReference type="PANTHER" id="PTHR45966:SF12">
    <property type="entry name" value="GDSL ESTERASE_LIPASE 1-LIKE ISOFORM X2"/>
    <property type="match status" value="1"/>
</dbReference>
<dbReference type="EMBL" id="KK914457">
    <property type="protein sequence ID" value="KDP36046.1"/>
    <property type="molecule type" value="Genomic_DNA"/>
</dbReference>
<dbReference type="InterPro" id="IPR001087">
    <property type="entry name" value="GDSL"/>
</dbReference>
<gene>
    <name evidence="3" type="ORF">JCGZ_10012</name>
</gene>
<evidence type="ECO:0000313" key="4">
    <source>
        <dbReference type="Proteomes" id="UP000027138"/>
    </source>
</evidence>
<organism evidence="3 4">
    <name type="scientific">Jatropha curcas</name>
    <name type="common">Barbados nut</name>
    <dbReference type="NCBI Taxonomy" id="180498"/>
    <lineage>
        <taxon>Eukaryota</taxon>
        <taxon>Viridiplantae</taxon>
        <taxon>Streptophyta</taxon>
        <taxon>Embryophyta</taxon>
        <taxon>Tracheophyta</taxon>
        <taxon>Spermatophyta</taxon>
        <taxon>Magnoliopsida</taxon>
        <taxon>eudicotyledons</taxon>
        <taxon>Gunneridae</taxon>
        <taxon>Pentapetalae</taxon>
        <taxon>rosids</taxon>
        <taxon>fabids</taxon>
        <taxon>Malpighiales</taxon>
        <taxon>Euphorbiaceae</taxon>
        <taxon>Crotonoideae</taxon>
        <taxon>Jatropheae</taxon>
        <taxon>Jatropha</taxon>
    </lineage>
</organism>
<dbReference type="CDD" id="cd01837">
    <property type="entry name" value="SGNH_plant_lipase_like"/>
    <property type="match status" value="1"/>
</dbReference>
<evidence type="ECO:0000256" key="2">
    <source>
        <dbReference type="ARBA" id="ARBA00022729"/>
    </source>
</evidence>
<dbReference type="InterPro" id="IPR036514">
    <property type="entry name" value="SGNH_hydro_sf"/>
</dbReference>
<evidence type="ECO:0008006" key="5">
    <source>
        <dbReference type="Google" id="ProtNLM"/>
    </source>
</evidence>
<protein>
    <recommendedName>
        <fullName evidence="5">GDSL esterase/lipase 1-like</fullName>
    </recommendedName>
</protein>
<evidence type="ECO:0000313" key="3">
    <source>
        <dbReference type="EMBL" id="KDP36046.1"/>
    </source>
</evidence>
<dbReference type="GO" id="GO:0016298">
    <property type="term" value="F:lipase activity"/>
    <property type="evidence" value="ECO:0007669"/>
    <property type="project" value="TreeGrafter"/>
</dbReference>
<dbReference type="InterPro" id="IPR035669">
    <property type="entry name" value="SGNH_plant_lipase-like"/>
</dbReference>
<keyword evidence="4" id="KW-1185">Reference proteome</keyword>
<proteinExistence type="inferred from homology"/>
<dbReference type="KEGG" id="jcu:105635943"/>
<sequence>MANYLSYIFYAIISSITITTPTSQCIAQAKSYSHEHQHQLLFVFGDSLFDPGNNIFLDPTQHIPSYYYPYGMSLRNHSTGRFSDGLVVPDYIALSAKLHIIPPFLKPNSNFVDGASFASAGAGVLEIHANAMNLKMQVTNLMRVLKSMKHNLGSKAAKNLTKGSVYMFSLGGDDYFNFATNYPNATQAEMKGFVNLVIGNLTKGLKDIHEAGGRKFAFQNVAPIGCLPMMKQTFNCTPDQCAQGPLQLARQHNLALSKALDKLQRNLKDFKYSIFDYFTEIGNMIDNPSKYGFKVGKVACCGSGAYRASNCGTEPYELCRNPDEYVFFDGGHTTQHANFRLSELMWSGSTNATWPYNVQQLFELP</sequence>
<dbReference type="Gene3D" id="3.40.50.1110">
    <property type="entry name" value="SGNH hydrolase"/>
    <property type="match status" value="1"/>
</dbReference>
<keyword evidence="2" id="KW-0732">Signal</keyword>
<dbReference type="OrthoDB" id="1600564at2759"/>
<accession>A0A067KII8</accession>
<dbReference type="Proteomes" id="UP000027138">
    <property type="component" value="Unassembled WGS sequence"/>
</dbReference>
<evidence type="ECO:0000256" key="1">
    <source>
        <dbReference type="ARBA" id="ARBA00008668"/>
    </source>
</evidence>